<dbReference type="EMBL" id="JAQNDN010000028">
    <property type="protein sequence ID" value="MDC0675453.1"/>
    <property type="molecule type" value="Genomic_DNA"/>
</dbReference>
<proteinExistence type="predicted"/>
<dbReference type="EMBL" id="JAQNDN010000028">
    <property type="protein sequence ID" value="MDC0675466.1"/>
    <property type="molecule type" value="Genomic_DNA"/>
</dbReference>
<protein>
    <submittedName>
        <fullName evidence="3">CHAD domain-containing protein</fullName>
    </submittedName>
</protein>
<evidence type="ECO:0000256" key="1">
    <source>
        <dbReference type="SAM" id="MobiDB-lite"/>
    </source>
</evidence>
<accession>A0ABT5BP28</accession>
<dbReference type="InterPro" id="IPR007899">
    <property type="entry name" value="CHAD_dom"/>
</dbReference>
<name>A0ABT5BP28_9BACT</name>
<organism evidence="3 5">
    <name type="scientific">Nannocystis radixulma</name>
    <dbReference type="NCBI Taxonomy" id="2995305"/>
    <lineage>
        <taxon>Bacteria</taxon>
        <taxon>Pseudomonadati</taxon>
        <taxon>Myxococcota</taxon>
        <taxon>Polyangia</taxon>
        <taxon>Nannocystales</taxon>
        <taxon>Nannocystaceae</taxon>
        <taxon>Nannocystis</taxon>
    </lineage>
</organism>
<feature type="domain" description="CHAD" evidence="2">
    <location>
        <begin position="8"/>
        <end position="277"/>
    </location>
</feature>
<dbReference type="InterPro" id="IPR038186">
    <property type="entry name" value="CHAD_dom_sf"/>
</dbReference>
<dbReference type="RefSeq" id="WP_272010560.1">
    <property type="nucleotide sequence ID" value="NZ_JAQNDN010000028.1"/>
</dbReference>
<dbReference type="PANTHER" id="PTHR39339">
    <property type="entry name" value="SLR1444 PROTEIN"/>
    <property type="match status" value="1"/>
</dbReference>
<evidence type="ECO:0000259" key="2">
    <source>
        <dbReference type="PROSITE" id="PS51708"/>
    </source>
</evidence>
<dbReference type="Proteomes" id="UP001217838">
    <property type="component" value="Unassembled WGS sequence"/>
</dbReference>
<keyword evidence="5" id="KW-1185">Reference proteome</keyword>
<sequence>MAYRLSRGESMHQAAVRIADEELSEAIERLRSSGGSQQVDTHTRVHAARKAIKRTRALARLLREGLGAGFHRDNLDLRDAARRLAERRDAAVAADAFTRLVPEPAGPLAAIRERLAAVRDEVVAADAALAAAAEDLARVRSRSADWPPLDRGWSILEPGLKTSYKQGRQAMRTAFADPTPAAFHAWRKRVKDLWYHTQLLHNVWKGVQSAWAEALEDLSDALGDDHDLEVLRAALATHPDLDPDARRDVLARADARSAELRAAAWTLGQRLYAERPRRYVARIHRYWETWRDHERRTTAAARPTAPDPGGPPSTAALQADPEFICPGDYVSSDMPCRPAKDAPTTGM</sequence>
<dbReference type="Gene3D" id="1.40.20.10">
    <property type="entry name" value="CHAD domain"/>
    <property type="match status" value="1"/>
</dbReference>
<evidence type="ECO:0000313" key="4">
    <source>
        <dbReference type="EMBL" id="MDC0675466.1"/>
    </source>
</evidence>
<reference evidence="3 5" key="1">
    <citation type="submission" date="2022-11" db="EMBL/GenBank/DDBJ databases">
        <title>Minimal conservation of predation-associated metabolite biosynthetic gene clusters underscores biosynthetic potential of Myxococcota including descriptions for ten novel species: Archangium lansinium sp. nov., Myxococcus landrumus sp. nov., Nannocystis bai.</title>
        <authorList>
            <person name="Ahearne A."/>
            <person name="Stevens C."/>
            <person name="Dowd S."/>
        </authorList>
    </citation>
    <scope>NUCLEOTIDE SEQUENCE [LARGE SCALE GENOMIC DNA]</scope>
    <source>
        <strain evidence="3 5">NCELM</strain>
    </source>
</reference>
<gene>
    <name evidence="3" type="ORF">POL58_47355</name>
    <name evidence="4" type="ORF">POL58_47420</name>
</gene>
<evidence type="ECO:0000313" key="5">
    <source>
        <dbReference type="Proteomes" id="UP001217838"/>
    </source>
</evidence>
<dbReference type="SMART" id="SM00880">
    <property type="entry name" value="CHAD"/>
    <property type="match status" value="1"/>
</dbReference>
<comment type="caution">
    <text evidence="3">The sequence shown here is derived from an EMBL/GenBank/DDBJ whole genome shotgun (WGS) entry which is preliminary data.</text>
</comment>
<dbReference type="PANTHER" id="PTHR39339:SF1">
    <property type="entry name" value="CHAD DOMAIN-CONTAINING PROTEIN"/>
    <property type="match status" value="1"/>
</dbReference>
<feature type="region of interest" description="Disordered" evidence="1">
    <location>
        <begin position="297"/>
        <end position="320"/>
    </location>
</feature>
<evidence type="ECO:0000313" key="3">
    <source>
        <dbReference type="EMBL" id="MDC0675453.1"/>
    </source>
</evidence>
<dbReference type="Pfam" id="PF05235">
    <property type="entry name" value="CHAD"/>
    <property type="match status" value="1"/>
</dbReference>
<dbReference type="PROSITE" id="PS51708">
    <property type="entry name" value="CHAD"/>
    <property type="match status" value="1"/>
</dbReference>